<accession>A0AAE0TZP6</accession>
<keyword evidence="3" id="KW-1185">Reference proteome</keyword>
<dbReference type="PANTHER" id="PTHR33112:SF12">
    <property type="entry name" value="HETEROKARYON INCOMPATIBILITY DOMAIN-CONTAINING PROTEIN"/>
    <property type="match status" value="1"/>
</dbReference>
<organism evidence="2 3">
    <name type="scientific">Podospora didyma</name>
    <dbReference type="NCBI Taxonomy" id="330526"/>
    <lineage>
        <taxon>Eukaryota</taxon>
        <taxon>Fungi</taxon>
        <taxon>Dikarya</taxon>
        <taxon>Ascomycota</taxon>
        <taxon>Pezizomycotina</taxon>
        <taxon>Sordariomycetes</taxon>
        <taxon>Sordariomycetidae</taxon>
        <taxon>Sordariales</taxon>
        <taxon>Podosporaceae</taxon>
        <taxon>Podospora</taxon>
    </lineage>
</organism>
<dbReference type="PANTHER" id="PTHR33112">
    <property type="entry name" value="DOMAIN PROTEIN, PUTATIVE-RELATED"/>
    <property type="match status" value="1"/>
</dbReference>
<gene>
    <name evidence="2" type="ORF">B0H63DRAFT_181428</name>
</gene>
<dbReference type="InterPro" id="IPR010730">
    <property type="entry name" value="HET"/>
</dbReference>
<evidence type="ECO:0000313" key="2">
    <source>
        <dbReference type="EMBL" id="KAK3385299.1"/>
    </source>
</evidence>
<dbReference type="Pfam" id="PF06985">
    <property type="entry name" value="HET"/>
    <property type="match status" value="1"/>
</dbReference>
<dbReference type="AlphaFoldDB" id="A0AAE0TZP6"/>
<dbReference type="Proteomes" id="UP001285441">
    <property type="component" value="Unassembled WGS sequence"/>
</dbReference>
<evidence type="ECO:0000259" key="1">
    <source>
        <dbReference type="Pfam" id="PF06985"/>
    </source>
</evidence>
<reference evidence="2" key="1">
    <citation type="journal article" date="2023" name="Mol. Phylogenet. Evol.">
        <title>Genome-scale phylogeny and comparative genomics of the fungal order Sordariales.</title>
        <authorList>
            <person name="Hensen N."/>
            <person name="Bonometti L."/>
            <person name="Westerberg I."/>
            <person name="Brannstrom I.O."/>
            <person name="Guillou S."/>
            <person name="Cros-Aarteil S."/>
            <person name="Calhoun S."/>
            <person name="Haridas S."/>
            <person name="Kuo A."/>
            <person name="Mondo S."/>
            <person name="Pangilinan J."/>
            <person name="Riley R."/>
            <person name="LaButti K."/>
            <person name="Andreopoulos B."/>
            <person name="Lipzen A."/>
            <person name="Chen C."/>
            <person name="Yan M."/>
            <person name="Daum C."/>
            <person name="Ng V."/>
            <person name="Clum A."/>
            <person name="Steindorff A."/>
            <person name="Ohm R.A."/>
            <person name="Martin F."/>
            <person name="Silar P."/>
            <person name="Natvig D.O."/>
            <person name="Lalanne C."/>
            <person name="Gautier V."/>
            <person name="Ament-Velasquez S.L."/>
            <person name="Kruys A."/>
            <person name="Hutchinson M.I."/>
            <person name="Powell A.J."/>
            <person name="Barry K."/>
            <person name="Miller A.N."/>
            <person name="Grigoriev I.V."/>
            <person name="Debuchy R."/>
            <person name="Gladieux P."/>
            <person name="Hiltunen Thoren M."/>
            <person name="Johannesson H."/>
        </authorList>
    </citation>
    <scope>NUCLEOTIDE SEQUENCE</scope>
    <source>
        <strain evidence="2">CBS 232.78</strain>
    </source>
</reference>
<name>A0AAE0TZP6_9PEZI</name>
<sequence length="727" mass="81700">MDYLWPGYFIGAYASMEEDLEQRSKNDSLCEYCIQLGIATMFQPQIEGHAEIKQEHGLLSSIASRTRCPFCKLLCQFLRPGGEQYRHGEWDGVVTITLVPQPHRRVGVVHVSSPGAGFNGGYLFAHGHVHFVHPRQADYFRIREWITVCEEGHESCNEELEGGSSAVLFGHSQFSLRLIDVELRRIVQSSHPVRYLTLSYVWGNMANRTFSMAPDPGKGGLFLPPGITSFDQQPEDLVARRLPRTFEDLIIFAQRIRERYIWIDALCIPQHEPAVLVDQIAKMDQIYFHSVCNVVSLSSGVDTGLPGASCDTERHTILHHERLPDGSKISTPIPELSQVIPYTSWATRGWCLQEHQLTRRSIFFGVQEVTYVCKGMSMKESWTRPRTAKDVSSPSDRWSEYDIPLVSGKRADGLTDDLRKLVHMYTTRSLSFASDRHRAFWGLEARLSETYEVKFRYAMPMSAEHLPRLLLWGRLNEAGSSFSAISHTGWPSWSWLAFPGAVTYQNWDSRSWLDRHDFPTLSGLVLPRPELDIQGLGGDFERPGNGSSTLTDAASPSIIRIRGLALDINITQWQNRRHLANALTLWEKHDFPTARGNITFNLGMVADGSTDDDNHGFPEGTTTIRLLHVSHLDGHKPKLPLLWIGNNPAQRIAPSPSGETELSSKIDWVEPDATPNNNCLGLEPDIALLIVEANDEPGAVVTRLGVVYTRIMDFLVAGAAVKEVLLK</sequence>
<dbReference type="EMBL" id="JAULSW010000004">
    <property type="protein sequence ID" value="KAK3385299.1"/>
    <property type="molecule type" value="Genomic_DNA"/>
</dbReference>
<evidence type="ECO:0000313" key="3">
    <source>
        <dbReference type="Proteomes" id="UP001285441"/>
    </source>
</evidence>
<proteinExistence type="predicted"/>
<protein>
    <submittedName>
        <fullName evidence="2">Heterokaryon incompatibility protein-domain-containing protein</fullName>
    </submittedName>
</protein>
<comment type="caution">
    <text evidence="2">The sequence shown here is derived from an EMBL/GenBank/DDBJ whole genome shotgun (WGS) entry which is preliminary data.</text>
</comment>
<feature type="domain" description="Heterokaryon incompatibility" evidence="1">
    <location>
        <begin position="195"/>
        <end position="354"/>
    </location>
</feature>
<reference evidence="2" key="2">
    <citation type="submission" date="2023-06" db="EMBL/GenBank/DDBJ databases">
        <authorList>
            <consortium name="Lawrence Berkeley National Laboratory"/>
            <person name="Haridas S."/>
            <person name="Hensen N."/>
            <person name="Bonometti L."/>
            <person name="Westerberg I."/>
            <person name="Brannstrom I.O."/>
            <person name="Guillou S."/>
            <person name="Cros-Aarteil S."/>
            <person name="Calhoun S."/>
            <person name="Kuo A."/>
            <person name="Mondo S."/>
            <person name="Pangilinan J."/>
            <person name="Riley R."/>
            <person name="LaButti K."/>
            <person name="Andreopoulos B."/>
            <person name="Lipzen A."/>
            <person name="Chen C."/>
            <person name="Yanf M."/>
            <person name="Daum C."/>
            <person name="Ng V."/>
            <person name="Clum A."/>
            <person name="Steindorff A."/>
            <person name="Ohm R."/>
            <person name="Martin F."/>
            <person name="Silar P."/>
            <person name="Natvig D."/>
            <person name="Lalanne C."/>
            <person name="Gautier V."/>
            <person name="Ament-velasquez S.L."/>
            <person name="Kruys A."/>
            <person name="Hutchinson M.I."/>
            <person name="Powell A.J."/>
            <person name="Barry K."/>
            <person name="Miller A.N."/>
            <person name="Grigoriev I.V."/>
            <person name="Debuchy R."/>
            <person name="Gladieux P."/>
            <person name="Thoren M.H."/>
            <person name="Johannesson H."/>
        </authorList>
    </citation>
    <scope>NUCLEOTIDE SEQUENCE</scope>
    <source>
        <strain evidence="2">CBS 232.78</strain>
    </source>
</reference>